<proteinExistence type="predicted"/>
<dbReference type="OrthoDB" id="3050260at2759"/>
<dbReference type="EMBL" id="KN817637">
    <property type="protein sequence ID" value="KJA15694.1"/>
    <property type="molecule type" value="Genomic_DNA"/>
</dbReference>
<organism evidence="1 2">
    <name type="scientific">Hypholoma sublateritium (strain FD-334 SS-4)</name>
    <dbReference type="NCBI Taxonomy" id="945553"/>
    <lineage>
        <taxon>Eukaryota</taxon>
        <taxon>Fungi</taxon>
        <taxon>Dikarya</taxon>
        <taxon>Basidiomycota</taxon>
        <taxon>Agaricomycotina</taxon>
        <taxon>Agaricomycetes</taxon>
        <taxon>Agaricomycetidae</taxon>
        <taxon>Agaricales</taxon>
        <taxon>Agaricineae</taxon>
        <taxon>Strophariaceae</taxon>
        <taxon>Hypholoma</taxon>
    </lineage>
</organism>
<feature type="non-terminal residue" evidence="1">
    <location>
        <position position="115"/>
    </location>
</feature>
<sequence length="115" mass="13306">MIDKYSVFAENCDIYLIAIVMCPDRKLKWFKDHGRTPRQIKEIEKKVISVWNTKYAPEGSVNPPSTNLRTRSRYAPAIVQSQESVDDINRYLKEPLVATATIKEAGGYMQFWHQA</sequence>
<gene>
    <name evidence="1" type="ORF">HYPSUDRAFT_119620</name>
</gene>
<dbReference type="OMA" id="CEIYVIA"/>
<dbReference type="AlphaFoldDB" id="A0A0D2N9C7"/>
<accession>A0A0D2N9C7</accession>
<reference evidence="2" key="1">
    <citation type="submission" date="2014-04" db="EMBL/GenBank/DDBJ databases">
        <title>Evolutionary Origins and Diversification of the Mycorrhizal Mutualists.</title>
        <authorList>
            <consortium name="DOE Joint Genome Institute"/>
            <consortium name="Mycorrhizal Genomics Consortium"/>
            <person name="Kohler A."/>
            <person name="Kuo A."/>
            <person name="Nagy L.G."/>
            <person name="Floudas D."/>
            <person name="Copeland A."/>
            <person name="Barry K.W."/>
            <person name="Cichocki N."/>
            <person name="Veneault-Fourrey C."/>
            <person name="LaButti K."/>
            <person name="Lindquist E.A."/>
            <person name="Lipzen A."/>
            <person name="Lundell T."/>
            <person name="Morin E."/>
            <person name="Murat C."/>
            <person name="Riley R."/>
            <person name="Ohm R."/>
            <person name="Sun H."/>
            <person name="Tunlid A."/>
            <person name="Henrissat B."/>
            <person name="Grigoriev I.V."/>
            <person name="Hibbett D.S."/>
            <person name="Martin F."/>
        </authorList>
    </citation>
    <scope>NUCLEOTIDE SEQUENCE [LARGE SCALE GENOMIC DNA]</scope>
    <source>
        <strain evidence="2">FD-334 SS-4</strain>
    </source>
</reference>
<evidence type="ECO:0000313" key="1">
    <source>
        <dbReference type="EMBL" id="KJA15694.1"/>
    </source>
</evidence>
<evidence type="ECO:0000313" key="2">
    <source>
        <dbReference type="Proteomes" id="UP000054270"/>
    </source>
</evidence>
<protein>
    <submittedName>
        <fullName evidence="1">Uncharacterized protein</fullName>
    </submittedName>
</protein>
<name>A0A0D2N9C7_HYPSF</name>
<keyword evidence="2" id="KW-1185">Reference proteome</keyword>
<dbReference type="Proteomes" id="UP000054270">
    <property type="component" value="Unassembled WGS sequence"/>
</dbReference>